<dbReference type="GO" id="GO:0004553">
    <property type="term" value="F:hydrolase activity, hydrolyzing O-glycosyl compounds"/>
    <property type="evidence" value="ECO:0007669"/>
    <property type="project" value="UniProtKB-ARBA"/>
</dbReference>
<dbReference type="Gene3D" id="2.60.120.260">
    <property type="entry name" value="Galactose-binding domain-like"/>
    <property type="match status" value="1"/>
</dbReference>
<proteinExistence type="predicted"/>
<comment type="caution">
    <text evidence="3">The sequence shown here is derived from an EMBL/GenBank/DDBJ whole genome shotgun (WGS) entry which is preliminary data.</text>
</comment>
<dbReference type="NCBIfam" id="NF045579">
    <property type="entry name" value="rhamnoside_JR"/>
    <property type="match status" value="1"/>
</dbReference>
<dbReference type="InterPro" id="IPR008979">
    <property type="entry name" value="Galactose-bd-like_sf"/>
</dbReference>
<name>A0A5J4RS38_9ZZZZ</name>
<dbReference type="SUPFAM" id="SSF49785">
    <property type="entry name" value="Galactose-binding domain-like"/>
    <property type="match status" value="1"/>
</dbReference>
<dbReference type="Pfam" id="PF17132">
    <property type="entry name" value="Glyco_hydro_106"/>
    <property type="match status" value="1"/>
</dbReference>
<evidence type="ECO:0000313" key="3">
    <source>
        <dbReference type="EMBL" id="KAA6336115.1"/>
    </source>
</evidence>
<evidence type="ECO:0000256" key="2">
    <source>
        <dbReference type="ARBA" id="ARBA00022801"/>
    </source>
</evidence>
<dbReference type="AlphaFoldDB" id="A0A5J4RS38"/>
<evidence type="ECO:0008006" key="4">
    <source>
        <dbReference type="Google" id="ProtNLM"/>
    </source>
</evidence>
<keyword evidence="2" id="KW-0378">Hydrolase</keyword>
<protein>
    <recommendedName>
        <fullName evidence="4">Glycosyl hydrolases family 2 sugar binding domain-containing protein</fullName>
    </recommendedName>
</protein>
<dbReference type="EMBL" id="SNRY01000826">
    <property type="protein sequence ID" value="KAA6336115.1"/>
    <property type="molecule type" value="Genomic_DNA"/>
</dbReference>
<keyword evidence="1" id="KW-0732">Signal</keyword>
<gene>
    <name evidence="3" type="ORF">EZS27_015706</name>
</gene>
<evidence type="ECO:0000256" key="1">
    <source>
        <dbReference type="ARBA" id="ARBA00022729"/>
    </source>
</evidence>
<dbReference type="PANTHER" id="PTHR43817">
    <property type="entry name" value="GLYCOSYL HYDROLASE"/>
    <property type="match status" value="1"/>
</dbReference>
<accession>A0A5J4RS38</accession>
<sequence length="825" mass="95012">MKNNPFILQEIRIRKIVKCLIMLSVFILLLTTYAFGQENKETLQSLAEQFKEPSAPYKPCTWWHWMGSNFSKEGITKDLECMKEVGIGGATIYNVTSSVQNTSSPLLNNPWPEQTYRGKAYWEAMKHAAAEAKRLGLTLGIHITPGYATTGGPWIDESRNMQKLVYSQTRVSAEKPVKKTLLLEKPQMPVYNGFSSTHKPGTYYKDIAVYAVPEKEDVLPGEVVDVSRWMDAKGVLKWQVPQGSWTIFRIGHAPTMSVPHPVPDDILGKVLEVDKMSREANIYFWKQALDPLTEHLKEYIGTTFTHIWVGSFESGEQDWTPTFRKEFIRLKGYDPLPWLAVKRYEKKARTDLKDFDKDYKDVISRLFIDNGWKTAREMVNKYGLQLYWEPYWSRQFDSNEAVFVPDIPVMEFWTKQEYSANQMPGATRKMGKSKVISEAFTGHPSFSGYIEDPAFLKHPADAGLVSGANWLYLHTWIHQPFDDKYQPGMSFGWWGTHFSRHQTWIKPGKAFFTYLSRCQMLLQHGLFSDFPSENIIHRTAPDADLFFIRNPSDGVVVRTFSFPVTNSAPELWDAYNGTIRQAPQWKERDGSTFVDLKLEVDESVFVIFPKDKNCTYSGLKSPNIEVIEESYIEMDTAWHVAFEPKLAKPFKRDMYSLTDLSRFSEEDIKYFAGTATYEQTISIHPSELGNAKRILLSLGELHDIAELTVNKNKVSVLWSPPYKADITPYLKAGDNTITVSVTTNWVNRLIGDEQYPEDFEWGADRGTDGRSMKAFPDWFVNNQPRPSQERKTFTIWYYYRKDSPLKPAGLIGPVRLIQQNIRIMK</sequence>
<reference evidence="3" key="1">
    <citation type="submission" date="2019-03" db="EMBL/GenBank/DDBJ databases">
        <title>Single cell metagenomics reveals metabolic interactions within the superorganism composed of flagellate Streblomastix strix and complex community of Bacteroidetes bacteria on its surface.</title>
        <authorList>
            <person name="Treitli S.C."/>
            <person name="Kolisko M."/>
            <person name="Husnik F."/>
            <person name="Keeling P."/>
            <person name="Hampl V."/>
        </authorList>
    </citation>
    <scope>NUCLEOTIDE SEQUENCE</scope>
    <source>
        <strain evidence="3">STM</strain>
    </source>
</reference>
<organism evidence="3">
    <name type="scientific">termite gut metagenome</name>
    <dbReference type="NCBI Taxonomy" id="433724"/>
    <lineage>
        <taxon>unclassified sequences</taxon>
        <taxon>metagenomes</taxon>
        <taxon>organismal metagenomes</taxon>
    </lineage>
</organism>
<dbReference type="PANTHER" id="PTHR43817:SF1">
    <property type="entry name" value="HYDROLASE, FAMILY 43, PUTATIVE (AFU_ORTHOLOGUE AFUA_3G01660)-RELATED"/>
    <property type="match status" value="1"/>
</dbReference>